<organism evidence="2 3">
    <name type="scientific">Nocardiopsis tropica</name>
    <dbReference type="NCBI Taxonomy" id="109330"/>
    <lineage>
        <taxon>Bacteria</taxon>
        <taxon>Bacillati</taxon>
        <taxon>Actinomycetota</taxon>
        <taxon>Actinomycetes</taxon>
        <taxon>Streptosporangiales</taxon>
        <taxon>Nocardiopsidaceae</taxon>
        <taxon>Nocardiopsis</taxon>
    </lineage>
</organism>
<dbReference type="Gene3D" id="3.30.870.10">
    <property type="entry name" value="Endonuclease Chain A"/>
    <property type="match status" value="2"/>
</dbReference>
<feature type="domain" description="PLD phosphodiesterase" evidence="1">
    <location>
        <begin position="316"/>
        <end position="343"/>
    </location>
</feature>
<dbReference type="EMBL" id="JAUUCC010000004">
    <property type="protein sequence ID" value="MEE2049453.1"/>
    <property type="molecule type" value="Genomic_DNA"/>
</dbReference>
<dbReference type="CDD" id="cd09110">
    <property type="entry name" value="PLDc_CLS_1"/>
    <property type="match status" value="1"/>
</dbReference>
<comment type="caution">
    <text evidence="2">The sequence shown here is derived from an EMBL/GenBank/DDBJ whole genome shotgun (WGS) entry which is preliminary data.</text>
</comment>
<dbReference type="SMART" id="SM00155">
    <property type="entry name" value="PLDc"/>
    <property type="match status" value="2"/>
</dbReference>
<reference evidence="2 3" key="1">
    <citation type="submission" date="2023-07" db="EMBL/GenBank/DDBJ databases">
        <authorList>
            <person name="Girao M."/>
            <person name="Carvalho M.F."/>
        </authorList>
    </citation>
    <scope>NUCLEOTIDE SEQUENCE [LARGE SCALE GENOMIC DNA]</scope>
    <source>
        <strain evidence="2 3">66/93</strain>
    </source>
</reference>
<protein>
    <submittedName>
        <fullName evidence="2">Phospholipase D-like domain-containing protein</fullName>
    </submittedName>
</protein>
<sequence length="403" mass="45799">MVKWGLVGLVTTQVAVAATLMGINHWRRKVRPHRANFPRTAPAELPVGDTAATVYTYGEDVFEDMLAAIRGARRRVLFESYIIKDDRVGHRFKQALIEAAHRGVEVYVVYDGFANLVVPRSFYRFPDSVKVLRYPAFRPGVLLLNVRKSGRDHRKILTVDGEVGFVGGYNVGSLYATEWRDTHLRVSGPAVWELENAFADFWNMNRRGGHPELVGLGEAEWNPRFRVHRNVPEQLIYPIRAMFLEAIDRAKDRVLFTQAYFIPDRELQRALIDAAERGVDVNVLVPENSNHIIADWLARGLYSALLGGGVRLWLYQDAMVHAKTATVDGRWSTVGTANVDRLSLTGNYEINVEIFDEHVAAHLEDVFAEDLTNCRELTAEEWRSRPFAAKFSEVVLAPWRPFL</sequence>
<proteinExistence type="predicted"/>
<evidence type="ECO:0000313" key="2">
    <source>
        <dbReference type="EMBL" id="MEE2049453.1"/>
    </source>
</evidence>
<accession>A0ABU7KJK1</accession>
<name>A0ABU7KJK1_9ACTN</name>
<dbReference type="SUPFAM" id="SSF56024">
    <property type="entry name" value="Phospholipase D/nuclease"/>
    <property type="match status" value="2"/>
</dbReference>
<dbReference type="InterPro" id="IPR001736">
    <property type="entry name" value="PLipase_D/transphosphatidylase"/>
</dbReference>
<dbReference type="CDD" id="cd09159">
    <property type="entry name" value="PLDc_ybhO_like_2"/>
    <property type="match status" value="1"/>
</dbReference>
<dbReference type="PANTHER" id="PTHR21248">
    <property type="entry name" value="CARDIOLIPIN SYNTHASE"/>
    <property type="match status" value="1"/>
</dbReference>
<dbReference type="Pfam" id="PF13091">
    <property type="entry name" value="PLDc_2"/>
    <property type="match status" value="2"/>
</dbReference>
<dbReference type="PROSITE" id="PS50035">
    <property type="entry name" value="PLD"/>
    <property type="match status" value="2"/>
</dbReference>
<dbReference type="PANTHER" id="PTHR21248:SF22">
    <property type="entry name" value="PHOSPHOLIPASE D"/>
    <property type="match status" value="1"/>
</dbReference>
<dbReference type="Proteomes" id="UP001348641">
    <property type="component" value="Unassembled WGS sequence"/>
</dbReference>
<evidence type="ECO:0000259" key="1">
    <source>
        <dbReference type="PROSITE" id="PS50035"/>
    </source>
</evidence>
<evidence type="ECO:0000313" key="3">
    <source>
        <dbReference type="Proteomes" id="UP001348641"/>
    </source>
</evidence>
<gene>
    <name evidence="2" type="ORF">Q8A49_02985</name>
</gene>
<feature type="domain" description="PLD phosphodiesterase" evidence="1">
    <location>
        <begin position="148"/>
        <end position="175"/>
    </location>
</feature>
<dbReference type="InterPro" id="IPR025202">
    <property type="entry name" value="PLD-like_dom"/>
</dbReference>